<feature type="domain" description="Histidine kinase" evidence="5">
    <location>
        <begin position="176"/>
        <end position="387"/>
    </location>
</feature>
<dbReference type="CDD" id="cd00075">
    <property type="entry name" value="HATPase"/>
    <property type="match status" value="1"/>
</dbReference>
<reference evidence="7 8" key="1">
    <citation type="submission" date="2019-11" db="EMBL/GenBank/DDBJ databases">
        <title>Type strains purchased from KCTC, JCM and DSMZ.</title>
        <authorList>
            <person name="Lu H."/>
        </authorList>
    </citation>
    <scope>NUCLEOTIDE SEQUENCE [LARGE SCALE GENOMIC DNA]</scope>
    <source>
        <strain evidence="7 8">KCTC 52429</strain>
    </source>
</reference>
<dbReference type="InterPro" id="IPR011006">
    <property type="entry name" value="CheY-like_superfamily"/>
</dbReference>
<dbReference type="PRINTS" id="PR00344">
    <property type="entry name" value="BCTRLSENSOR"/>
</dbReference>
<dbReference type="EC" id="2.7.13.3" evidence="2"/>
<dbReference type="GO" id="GO:0000155">
    <property type="term" value="F:phosphorelay sensor kinase activity"/>
    <property type="evidence" value="ECO:0007669"/>
    <property type="project" value="InterPro"/>
</dbReference>
<keyword evidence="3 4" id="KW-0597">Phosphoprotein</keyword>
<evidence type="ECO:0000259" key="5">
    <source>
        <dbReference type="PROSITE" id="PS50109"/>
    </source>
</evidence>
<dbReference type="SUPFAM" id="SSF52172">
    <property type="entry name" value="CheY-like"/>
    <property type="match status" value="1"/>
</dbReference>
<dbReference type="InterPro" id="IPR036097">
    <property type="entry name" value="HisK_dim/P_sf"/>
</dbReference>
<gene>
    <name evidence="7" type="ORF">GM672_08575</name>
</gene>
<proteinExistence type="predicted"/>
<dbReference type="PROSITE" id="PS50110">
    <property type="entry name" value="RESPONSE_REGULATORY"/>
    <property type="match status" value="1"/>
</dbReference>
<evidence type="ECO:0000256" key="1">
    <source>
        <dbReference type="ARBA" id="ARBA00000085"/>
    </source>
</evidence>
<dbReference type="InterPro" id="IPR004358">
    <property type="entry name" value="Sig_transdc_His_kin-like_C"/>
</dbReference>
<dbReference type="CDD" id="cd00082">
    <property type="entry name" value="HisKA"/>
    <property type="match status" value="1"/>
</dbReference>
<dbReference type="InterPro" id="IPR005467">
    <property type="entry name" value="His_kinase_dom"/>
</dbReference>
<organism evidence="7 8">
    <name type="scientific">Pseudoduganella buxea</name>
    <dbReference type="NCBI Taxonomy" id="1949069"/>
    <lineage>
        <taxon>Bacteria</taxon>
        <taxon>Pseudomonadati</taxon>
        <taxon>Pseudomonadota</taxon>
        <taxon>Betaproteobacteria</taxon>
        <taxon>Burkholderiales</taxon>
        <taxon>Oxalobacteraceae</taxon>
        <taxon>Telluria group</taxon>
        <taxon>Pseudoduganella</taxon>
    </lineage>
</organism>
<dbReference type="OrthoDB" id="9812260at2"/>
<dbReference type="PANTHER" id="PTHR43547:SF2">
    <property type="entry name" value="HYBRID SIGNAL TRANSDUCTION HISTIDINE KINASE C"/>
    <property type="match status" value="1"/>
</dbReference>
<feature type="modified residue" description="4-aspartylphosphate" evidence="4">
    <location>
        <position position="79"/>
    </location>
</feature>
<sequence length="403" mass="43368">MAARPVACCVRFSLIDDPSKRRDVVTAPINILIVDDVPQNLIAIDALLARPGITLLKAASGAEALELLLVHEVALALVDVQMPNMDGFELAELIRGSERTRAIPLIFLTAASREPSYSFRGYEAGAVDFLYKPIDAKALVSKVNVFVELYQQKKQMSQQLEQLRRALHLNEMFMAVLGHDLRTPLSVVMNGAMLLPMMTDHPKVAVTAQRIQGSARRMAQMVDQMLDLARIRSGEMVLRPAAHDVDQLCRAIAEEFVAPERPARIAIERSGDCAAPVDAGILSQALSNLLGNALQHGEADQPVLLRLDGTDPGRVRITIVNRGAIAPGHLDGLFEPFQRRGESRKSGQGLGLGLYTASTFVRAHGGELTVRADGDSTVATVTLPRQGSAGLTDGSPALAGQAA</sequence>
<evidence type="ECO:0000256" key="2">
    <source>
        <dbReference type="ARBA" id="ARBA00012438"/>
    </source>
</evidence>
<dbReference type="SMART" id="SM00387">
    <property type="entry name" value="HATPase_c"/>
    <property type="match status" value="1"/>
</dbReference>
<dbReference type="Pfam" id="PF00512">
    <property type="entry name" value="HisKA"/>
    <property type="match status" value="1"/>
</dbReference>
<dbReference type="AlphaFoldDB" id="A0A6I3SX00"/>
<dbReference type="Pfam" id="PF02518">
    <property type="entry name" value="HATPase_c"/>
    <property type="match status" value="1"/>
</dbReference>
<accession>A0A6I3SX00</accession>
<evidence type="ECO:0000256" key="4">
    <source>
        <dbReference type="PROSITE-ProRule" id="PRU00169"/>
    </source>
</evidence>
<dbReference type="Proteomes" id="UP000430634">
    <property type="component" value="Unassembled WGS sequence"/>
</dbReference>
<dbReference type="Gene3D" id="3.30.565.10">
    <property type="entry name" value="Histidine kinase-like ATPase, C-terminal domain"/>
    <property type="match status" value="1"/>
</dbReference>
<comment type="caution">
    <text evidence="7">The sequence shown here is derived from an EMBL/GenBank/DDBJ whole genome shotgun (WGS) entry which is preliminary data.</text>
</comment>
<dbReference type="InterPro" id="IPR036890">
    <property type="entry name" value="HATPase_C_sf"/>
</dbReference>
<dbReference type="Pfam" id="PF00072">
    <property type="entry name" value="Response_reg"/>
    <property type="match status" value="1"/>
</dbReference>
<evidence type="ECO:0000313" key="7">
    <source>
        <dbReference type="EMBL" id="MTV52782.1"/>
    </source>
</evidence>
<feature type="domain" description="Response regulatory" evidence="6">
    <location>
        <begin position="30"/>
        <end position="147"/>
    </location>
</feature>
<dbReference type="Gene3D" id="3.40.50.2300">
    <property type="match status" value="1"/>
</dbReference>
<protein>
    <recommendedName>
        <fullName evidence="2">histidine kinase</fullName>
        <ecNumber evidence="2">2.7.13.3</ecNumber>
    </recommendedName>
</protein>
<dbReference type="InterPro" id="IPR003594">
    <property type="entry name" value="HATPase_dom"/>
</dbReference>
<dbReference type="PANTHER" id="PTHR43547">
    <property type="entry name" value="TWO-COMPONENT HISTIDINE KINASE"/>
    <property type="match status" value="1"/>
</dbReference>
<evidence type="ECO:0000259" key="6">
    <source>
        <dbReference type="PROSITE" id="PS50110"/>
    </source>
</evidence>
<evidence type="ECO:0000256" key="3">
    <source>
        <dbReference type="ARBA" id="ARBA00022553"/>
    </source>
</evidence>
<dbReference type="PROSITE" id="PS50109">
    <property type="entry name" value="HIS_KIN"/>
    <property type="match status" value="1"/>
</dbReference>
<dbReference type="SMART" id="SM00388">
    <property type="entry name" value="HisKA"/>
    <property type="match status" value="1"/>
</dbReference>
<dbReference type="InterPro" id="IPR003661">
    <property type="entry name" value="HisK_dim/P_dom"/>
</dbReference>
<comment type="catalytic activity">
    <reaction evidence="1">
        <text>ATP + protein L-histidine = ADP + protein N-phospho-L-histidine.</text>
        <dbReference type="EC" id="2.7.13.3"/>
    </reaction>
</comment>
<evidence type="ECO:0000313" key="8">
    <source>
        <dbReference type="Proteomes" id="UP000430634"/>
    </source>
</evidence>
<dbReference type="EMBL" id="WNKZ01000017">
    <property type="protein sequence ID" value="MTV52782.1"/>
    <property type="molecule type" value="Genomic_DNA"/>
</dbReference>
<dbReference type="SUPFAM" id="SSF55874">
    <property type="entry name" value="ATPase domain of HSP90 chaperone/DNA topoisomerase II/histidine kinase"/>
    <property type="match status" value="1"/>
</dbReference>
<name>A0A6I3SX00_9BURK</name>
<dbReference type="SUPFAM" id="SSF47384">
    <property type="entry name" value="Homodimeric domain of signal transducing histidine kinase"/>
    <property type="match status" value="1"/>
</dbReference>
<dbReference type="Gene3D" id="1.10.287.130">
    <property type="match status" value="1"/>
</dbReference>
<dbReference type="SMART" id="SM00448">
    <property type="entry name" value="REC"/>
    <property type="match status" value="1"/>
</dbReference>
<dbReference type="InterPro" id="IPR001789">
    <property type="entry name" value="Sig_transdc_resp-reg_receiver"/>
</dbReference>